<feature type="domain" description="ABC transporter" evidence="4">
    <location>
        <begin position="9"/>
        <end position="229"/>
    </location>
</feature>
<evidence type="ECO:0000256" key="1">
    <source>
        <dbReference type="ARBA" id="ARBA00022448"/>
    </source>
</evidence>
<protein>
    <submittedName>
        <fullName evidence="5">ABC transporter ATP-binding protein</fullName>
    </submittedName>
</protein>
<comment type="caution">
    <text evidence="5">The sequence shown here is derived from an EMBL/GenBank/DDBJ whole genome shotgun (WGS) entry which is preliminary data.</text>
</comment>
<evidence type="ECO:0000259" key="4">
    <source>
        <dbReference type="PROSITE" id="PS50893"/>
    </source>
</evidence>
<dbReference type="OrthoDB" id="2365508at2"/>
<evidence type="ECO:0000256" key="2">
    <source>
        <dbReference type="ARBA" id="ARBA00022741"/>
    </source>
</evidence>
<proteinExistence type="predicted"/>
<reference evidence="5 6" key="1">
    <citation type="journal article" date="2019" name="Environ. Microbiol.">
        <title>An active ?-lactamase is a part of an orchestrated cell wall stress resistance network of Bacillus subtilis and related rhizosphere species.</title>
        <authorList>
            <person name="Bucher T."/>
            <person name="Keren-Paz A."/>
            <person name="Hausser J."/>
            <person name="Olender T."/>
            <person name="Cytryn E."/>
            <person name="Kolodkin-Gal I."/>
        </authorList>
    </citation>
    <scope>NUCLEOTIDE SEQUENCE [LARGE SCALE GENOMIC DNA]</scope>
    <source>
        <strain evidence="5 6">I4</strain>
    </source>
</reference>
<dbReference type="Pfam" id="PF00005">
    <property type="entry name" value="ABC_tran"/>
    <property type="match status" value="1"/>
</dbReference>
<dbReference type="PROSITE" id="PS50893">
    <property type="entry name" value="ABC_TRANSPORTER_2"/>
    <property type="match status" value="1"/>
</dbReference>
<evidence type="ECO:0000313" key="6">
    <source>
        <dbReference type="Proteomes" id="UP000309170"/>
    </source>
</evidence>
<sequence length="231" mass="26322">MDVIAINCIEVHHLNKSFGSKKVLDNLTLTIEHDSIVAIVGSNGIGKSVFLNCLLNFMDYDSGEINILNENHNNHNFLRTVTSFVSVDNQLHLEKVTGKEYFDLIISIYNLPEESVVAKYTSFAEELNVINQLDSTFSSLSFGTKKKIQLIGSILYNPKVLVCDEIFEGLDHEAVNWVKAYFLKRKANGEATLFTSHIMDHTWDISDYIYRLENGKLHSQKNEEMTERVVE</sequence>
<accession>A0A9X8ZGM8</accession>
<keyword evidence="2" id="KW-0547">Nucleotide-binding</keyword>
<dbReference type="PANTHER" id="PTHR42939">
    <property type="entry name" value="ABC TRANSPORTER ATP-BINDING PROTEIN ALBC-RELATED"/>
    <property type="match status" value="1"/>
</dbReference>
<dbReference type="InterPro" id="IPR003593">
    <property type="entry name" value="AAA+_ATPase"/>
</dbReference>
<dbReference type="SUPFAM" id="SSF52540">
    <property type="entry name" value="P-loop containing nucleoside triphosphate hydrolases"/>
    <property type="match status" value="1"/>
</dbReference>
<organism evidence="5 6">
    <name type="scientific">Peribacillus simplex</name>
    <dbReference type="NCBI Taxonomy" id="1478"/>
    <lineage>
        <taxon>Bacteria</taxon>
        <taxon>Bacillati</taxon>
        <taxon>Bacillota</taxon>
        <taxon>Bacilli</taxon>
        <taxon>Bacillales</taxon>
        <taxon>Bacillaceae</taxon>
        <taxon>Peribacillus</taxon>
    </lineage>
</organism>
<dbReference type="SMART" id="SM00382">
    <property type="entry name" value="AAA"/>
    <property type="match status" value="1"/>
</dbReference>
<dbReference type="Gene3D" id="3.40.50.300">
    <property type="entry name" value="P-loop containing nucleotide triphosphate hydrolases"/>
    <property type="match status" value="1"/>
</dbReference>
<keyword evidence="3 5" id="KW-0067">ATP-binding</keyword>
<dbReference type="GO" id="GO:0016887">
    <property type="term" value="F:ATP hydrolysis activity"/>
    <property type="evidence" value="ECO:0007669"/>
    <property type="project" value="InterPro"/>
</dbReference>
<dbReference type="InterPro" id="IPR027417">
    <property type="entry name" value="P-loop_NTPase"/>
</dbReference>
<dbReference type="PANTHER" id="PTHR42939:SF1">
    <property type="entry name" value="ABC TRANSPORTER ATP-BINDING PROTEIN ALBC-RELATED"/>
    <property type="match status" value="1"/>
</dbReference>
<dbReference type="EMBL" id="SZNT01000202">
    <property type="protein sequence ID" value="TKH10530.1"/>
    <property type="molecule type" value="Genomic_DNA"/>
</dbReference>
<evidence type="ECO:0000256" key="3">
    <source>
        <dbReference type="ARBA" id="ARBA00022840"/>
    </source>
</evidence>
<gene>
    <name evidence="5" type="ORF">FC678_14475</name>
</gene>
<dbReference type="GO" id="GO:0005524">
    <property type="term" value="F:ATP binding"/>
    <property type="evidence" value="ECO:0007669"/>
    <property type="project" value="UniProtKB-KW"/>
</dbReference>
<evidence type="ECO:0000313" key="5">
    <source>
        <dbReference type="EMBL" id="TKH10530.1"/>
    </source>
</evidence>
<keyword evidence="1" id="KW-0813">Transport</keyword>
<name>A0A9X8ZGM8_9BACI</name>
<dbReference type="AlphaFoldDB" id="A0A9X8ZGM8"/>
<dbReference type="InterPro" id="IPR003439">
    <property type="entry name" value="ABC_transporter-like_ATP-bd"/>
</dbReference>
<dbReference type="InterPro" id="IPR051782">
    <property type="entry name" value="ABC_Transporter_VariousFunc"/>
</dbReference>
<dbReference type="Proteomes" id="UP000309170">
    <property type="component" value="Unassembled WGS sequence"/>
</dbReference>